<dbReference type="OrthoDB" id="9804020at2"/>
<reference evidence="9 10" key="1">
    <citation type="submission" date="2013-10" db="EMBL/GenBank/DDBJ databases">
        <title>Salinisphaera halophila YIM 95161 Genome Sequencing.</title>
        <authorList>
            <person name="Lai Q."/>
            <person name="Li C."/>
            <person name="Shao Z."/>
        </authorList>
    </citation>
    <scope>NUCLEOTIDE SEQUENCE [LARGE SCALE GENOMIC DNA]</scope>
    <source>
        <strain evidence="9 10">YIM 95161</strain>
    </source>
</reference>
<dbReference type="Gene3D" id="3.40.640.10">
    <property type="entry name" value="Type I PLP-dependent aspartate aminotransferase-like (Major domain)"/>
    <property type="match status" value="1"/>
</dbReference>
<evidence type="ECO:0000256" key="3">
    <source>
        <dbReference type="ARBA" id="ARBA00022679"/>
    </source>
</evidence>
<gene>
    <name evidence="9" type="ORF">SAHL_02825</name>
</gene>
<dbReference type="FunFam" id="3.40.640.10:FF:000023">
    <property type="entry name" value="Transcriptional regulator, GntR family"/>
    <property type="match status" value="1"/>
</dbReference>
<evidence type="ECO:0000256" key="1">
    <source>
        <dbReference type="ARBA" id="ARBA00005384"/>
    </source>
</evidence>
<dbReference type="GO" id="GO:0008483">
    <property type="term" value="F:transaminase activity"/>
    <property type="evidence" value="ECO:0007669"/>
    <property type="project" value="UniProtKB-KW"/>
</dbReference>
<dbReference type="InterPro" id="IPR036390">
    <property type="entry name" value="WH_DNA-bd_sf"/>
</dbReference>
<proteinExistence type="inferred from homology"/>
<dbReference type="CDD" id="cd07377">
    <property type="entry name" value="WHTH_GntR"/>
    <property type="match status" value="1"/>
</dbReference>
<dbReference type="PROSITE" id="PS50949">
    <property type="entry name" value="HTH_GNTR"/>
    <property type="match status" value="1"/>
</dbReference>
<evidence type="ECO:0000256" key="6">
    <source>
        <dbReference type="ARBA" id="ARBA00023125"/>
    </source>
</evidence>
<dbReference type="EMBL" id="AYKF01000035">
    <property type="protein sequence ID" value="ROO35201.1"/>
    <property type="molecule type" value="Genomic_DNA"/>
</dbReference>
<dbReference type="Pfam" id="PF00392">
    <property type="entry name" value="GntR"/>
    <property type="match status" value="1"/>
</dbReference>
<dbReference type="AlphaFoldDB" id="A0A423Q6F3"/>
<dbReference type="SUPFAM" id="SSF46785">
    <property type="entry name" value="Winged helix' DNA-binding domain"/>
    <property type="match status" value="1"/>
</dbReference>
<dbReference type="RefSeq" id="WP_123589893.1">
    <property type="nucleotide sequence ID" value="NZ_AYKF01000035.1"/>
</dbReference>
<dbReference type="SUPFAM" id="SSF53383">
    <property type="entry name" value="PLP-dependent transferases"/>
    <property type="match status" value="1"/>
</dbReference>
<dbReference type="InterPro" id="IPR015421">
    <property type="entry name" value="PyrdxlP-dep_Trfase_major"/>
</dbReference>
<accession>A0A423Q6F3</accession>
<evidence type="ECO:0000256" key="4">
    <source>
        <dbReference type="ARBA" id="ARBA00022898"/>
    </source>
</evidence>
<dbReference type="GO" id="GO:0030170">
    <property type="term" value="F:pyridoxal phosphate binding"/>
    <property type="evidence" value="ECO:0007669"/>
    <property type="project" value="InterPro"/>
</dbReference>
<dbReference type="InterPro" id="IPR004839">
    <property type="entry name" value="Aminotransferase_I/II_large"/>
</dbReference>
<dbReference type="InterPro" id="IPR036388">
    <property type="entry name" value="WH-like_DNA-bd_sf"/>
</dbReference>
<organism evidence="9 10">
    <name type="scientific">Salinisphaera orenii YIM 95161</name>
    <dbReference type="NCBI Taxonomy" id="1051139"/>
    <lineage>
        <taxon>Bacteria</taxon>
        <taxon>Pseudomonadati</taxon>
        <taxon>Pseudomonadota</taxon>
        <taxon>Gammaproteobacteria</taxon>
        <taxon>Salinisphaerales</taxon>
        <taxon>Salinisphaeraceae</taxon>
        <taxon>Salinisphaera</taxon>
    </lineage>
</organism>
<evidence type="ECO:0000313" key="9">
    <source>
        <dbReference type="EMBL" id="ROO35201.1"/>
    </source>
</evidence>
<protein>
    <submittedName>
        <fullName evidence="9">GntR family transcriptional regulator</fullName>
    </submittedName>
</protein>
<keyword evidence="2" id="KW-0032">Aminotransferase</keyword>
<keyword evidence="6" id="KW-0238">DNA-binding</keyword>
<dbReference type="Gene3D" id="3.90.1150.10">
    <property type="entry name" value="Aspartate Aminotransferase, domain 1"/>
    <property type="match status" value="1"/>
</dbReference>
<dbReference type="PANTHER" id="PTHR46577">
    <property type="entry name" value="HTH-TYPE TRANSCRIPTIONAL REGULATORY PROTEIN GABR"/>
    <property type="match status" value="1"/>
</dbReference>
<name>A0A423Q6F3_9GAMM</name>
<dbReference type="SMART" id="SM00345">
    <property type="entry name" value="HTH_GNTR"/>
    <property type="match status" value="1"/>
</dbReference>
<dbReference type="GO" id="GO:0003700">
    <property type="term" value="F:DNA-binding transcription factor activity"/>
    <property type="evidence" value="ECO:0007669"/>
    <property type="project" value="InterPro"/>
</dbReference>
<feature type="domain" description="HTH gntR-type" evidence="8">
    <location>
        <begin position="1"/>
        <end position="69"/>
    </location>
</feature>
<keyword evidence="3" id="KW-0808">Transferase</keyword>
<evidence type="ECO:0000256" key="5">
    <source>
        <dbReference type="ARBA" id="ARBA00023015"/>
    </source>
</evidence>
<dbReference type="PANTHER" id="PTHR46577:SF2">
    <property type="entry name" value="TRANSCRIPTIONAL REGULATORY PROTEIN"/>
    <property type="match status" value="1"/>
</dbReference>
<dbReference type="Gene3D" id="1.10.10.10">
    <property type="entry name" value="Winged helix-like DNA-binding domain superfamily/Winged helix DNA-binding domain"/>
    <property type="match status" value="1"/>
</dbReference>
<dbReference type="CDD" id="cd00609">
    <property type="entry name" value="AAT_like"/>
    <property type="match status" value="1"/>
</dbReference>
<sequence length="483" mass="53425">MALYIDYAEQVQSLIASGALPAGERLPSVREASRRRGLSVSTVLQAYRLLEARGLVEARARSGYYVSAGAVQYPQHPDPPALAPAHEAGVPVDRSRLIHAVLDASRSRELMPLGSAFPDPRLFPLARLRRSIYRGLRHADAHQSVEDLSPGNAELRRQIAIRYHLDGYHVDANEIVITHGALEALNLCLQAVTRPGDSVLIEHPTFYGALQSIERLGRRAVEIPVDAETGVDIADLRARLARFRPAACWLMPTFQNPTGALMPALAKRALVELLAEYEVPLIEDDAYAELYYGDQRPPPARAFDTSGHVLHCGTFSKCLAPGYRIGWAMPGRHTARVMRYKLDSTLAASLPAQVGIADYLAGTHYDRHLAALRAELCSRRDRLIEHLCRELPADIAFTRPAGGYVLWLRLPAGIDARELHRRALAAEVAIAPGVLFSTDDTFNNYIRLNYGHPNPAEIARGVARLAEIIDRWHRPNPASRHAR</sequence>
<evidence type="ECO:0000256" key="2">
    <source>
        <dbReference type="ARBA" id="ARBA00022576"/>
    </source>
</evidence>
<comment type="caution">
    <text evidence="9">The sequence shown here is derived from an EMBL/GenBank/DDBJ whole genome shotgun (WGS) entry which is preliminary data.</text>
</comment>
<keyword evidence="7" id="KW-0804">Transcription</keyword>
<dbReference type="InterPro" id="IPR015422">
    <property type="entry name" value="PyrdxlP-dep_Trfase_small"/>
</dbReference>
<comment type="similarity">
    <text evidence="1">In the C-terminal section; belongs to the class-I pyridoxal-phosphate-dependent aminotransferase family.</text>
</comment>
<dbReference type="Proteomes" id="UP000285123">
    <property type="component" value="Unassembled WGS sequence"/>
</dbReference>
<evidence type="ECO:0000256" key="7">
    <source>
        <dbReference type="ARBA" id="ARBA00023163"/>
    </source>
</evidence>
<dbReference type="InterPro" id="IPR051446">
    <property type="entry name" value="HTH_trans_reg/aminotransferase"/>
</dbReference>
<dbReference type="GO" id="GO:0003677">
    <property type="term" value="F:DNA binding"/>
    <property type="evidence" value="ECO:0007669"/>
    <property type="project" value="UniProtKB-KW"/>
</dbReference>
<dbReference type="InterPro" id="IPR000524">
    <property type="entry name" value="Tscrpt_reg_HTH_GntR"/>
</dbReference>
<evidence type="ECO:0000259" key="8">
    <source>
        <dbReference type="PROSITE" id="PS50949"/>
    </source>
</evidence>
<dbReference type="InterPro" id="IPR015424">
    <property type="entry name" value="PyrdxlP-dep_Trfase"/>
</dbReference>
<dbReference type="Pfam" id="PF00155">
    <property type="entry name" value="Aminotran_1_2"/>
    <property type="match status" value="1"/>
</dbReference>
<keyword evidence="4" id="KW-0663">Pyridoxal phosphate</keyword>
<evidence type="ECO:0000313" key="10">
    <source>
        <dbReference type="Proteomes" id="UP000285123"/>
    </source>
</evidence>
<keyword evidence="5" id="KW-0805">Transcription regulation</keyword>